<keyword evidence="5 12" id="KW-0812">Transmembrane</keyword>
<sequence length="629" mass="67288">MSSFTLRHLSGVAGAVLVSAPALAQVSPSAQTRATQLDPITVTAARAPQPLSAALGDVTVIDADTIARAGQSSLADLLQREHGIDVATNGGPQTVTSVFIRGANSAQTVFLIDGARVGSSTAGGAGINAIPLSQIDRIEILRGPASSLYGADAIGGVINIITRRGSPGTALALTGSVGYGSWNTQKADIGLSGSQGMWNYALSLGHARSDGYSAAKPGEPGGLYNSDRDGYKLDTASGRLGMMWAEGQELQASFFQSRLNGQYDGGAGFDQRAIQKIESLGLASNNRINSLWTSRLRAVKTVDDNVSLSEPFPAFGVTGRAQFRTRQTQFSWQNDLAIAPGQVLSLAAERREEDVDSDTRFNATSRNTNSALAIYRADLGRNHVQANLRYDRVSSYGNRTTGGLSYGFDLTPAWQLTAAANTGFRLPTFNDLYYPGFSNPNLQPEKSKNYEAGVRYRQGGTTGSLIAYHNKVDNLIQYQGRTTVVNKDATLKGITLTAAQQFGATSVRGSVDIVDPKDNNTGEQLTRRARQVLKLAGDHQLGAWRVGAEWVLSGKRSDTSYNASIGQFGANETTRLGGYSLLNLTASYDITRQAQVQVRWNNVMDKDYELARGYATPGSNVFVNLVYRP</sequence>
<dbReference type="InterPro" id="IPR036942">
    <property type="entry name" value="Beta-barrel_TonB_sf"/>
</dbReference>
<feature type="domain" description="TonB-dependent receptor plug" evidence="16">
    <location>
        <begin position="54"/>
        <end position="157"/>
    </location>
</feature>
<evidence type="ECO:0000256" key="11">
    <source>
        <dbReference type="ARBA" id="ARBA00023237"/>
    </source>
</evidence>
<dbReference type="Gene3D" id="2.170.130.10">
    <property type="entry name" value="TonB-dependent receptor, plug domain"/>
    <property type="match status" value="1"/>
</dbReference>
<proteinExistence type="inferred from homology"/>
<keyword evidence="3 12" id="KW-0813">Transport</keyword>
<evidence type="ECO:0000256" key="13">
    <source>
        <dbReference type="RuleBase" id="RU003357"/>
    </source>
</evidence>
<protein>
    <submittedName>
        <fullName evidence="17">Vitamin B12 transporter</fullName>
    </submittedName>
</protein>
<keyword evidence="8 13" id="KW-0798">TonB box</keyword>
<gene>
    <name evidence="17" type="ORF">FHW18_000174</name>
</gene>
<evidence type="ECO:0000256" key="14">
    <source>
        <dbReference type="SAM" id="SignalP"/>
    </source>
</evidence>
<comment type="subcellular location">
    <subcellularLocation>
        <location evidence="1 12">Cell outer membrane</location>
        <topology evidence="1 12">Multi-pass membrane protein</topology>
    </subcellularLocation>
</comment>
<evidence type="ECO:0000256" key="5">
    <source>
        <dbReference type="ARBA" id="ARBA00022692"/>
    </source>
</evidence>
<dbReference type="Proteomes" id="UP000542125">
    <property type="component" value="Unassembled WGS sequence"/>
</dbReference>
<dbReference type="PROSITE" id="PS52016">
    <property type="entry name" value="TONB_DEPENDENT_REC_3"/>
    <property type="match status" value="1"/>
</dbReference>
<dbReference type="GO" id="GO:0006811">
    <property type="term" value="P:monoatomic ion transport"/>
    <property type="evidence" value="ECO:0007669"/>
    <property type="project" value="UniProtKB-KW"/>
</dbReference>
<evidence type="ECO:0000256" key="8">
    <source>
        <dbReference type="ARBA" id="ARBA00023077"/>
    </source>
</evidence>
<comment type="similarity">
    <text evidence="2 12 13">Belongs to the TonB-dependent receptor family.</text>
</comment>
<keyword evidence="9 12" id="KW-0472">Membrane</keyword>
<feature type="domain" description="TonB-dependent receptor-like beta-barrel" evidence="15">
    <location>
        <begin position="225"/>
        <end position="603"/>
    </location>
</feature>
<dbReference type="RefSeq" id="WP_179582426.1">
    <property type="nucleotide sequence ID" value="NZ_JACBYR010000001.1"/>
</dbReference>
<evidence type="ECO:0000256" key="3">
    <source>
        <dbReference type="ARBA" id="ARBA00022448"/>
    </source>
</evidence>
<evidence type="ECO:0000256" key="1">
    <source>
        <dbReference type="ARBA" id="ARBA00004571"/>
    </source>
</evidence>
<name>A0A7Y9IQX0_9BURK</name>
<keyword evidence="4 12" id="KW-1134">Transmembrane beta strand</keyword>
<dbReference type="InterPro" id="IPR037066">
    <property type="entry name" value="Plug_dom_sf"/>
</dbReference>
<keyword evidence="11 12" id="KW-0998">Cell outer membrane</keyword>
<dbReference type="InterPro" id="IPR039426">
    <property type="entry name" value="TonB-dep_rcpt-like"/>
</dbReference>
<organism evidence="17 18">
    <name type="scientific">Pigmentiphaga litoralis</name>
    <dbReference type="NCBI Taxonomy" id="516702"/>
    <lineage>
        <taxon>Bacteria</taxon>
        <taxon>Pseudomonadati</taxon>
        <taxon>Pseudomonadota</taxon>
        <taxon>Betaproteobacteria</taxon>
        <taxon>Burkholderiales</taxon>
        <taxon>Alcaligenaceae</taxon>
        <taxon>Pigmentiphaga</taxon>
    </lineage>
</organism>
<dbReference type="InterPro" id="IPR012910">
    <property type="entry name" value="Plug_dom"/>
</dbReference>
<dbReference type="CDD" id="cd01347">
    <property type="entry name" value="ligand_gated_channel"/>
    <property type="match status" value="1"/>
</dbReference>
<dbReference type="Pfam" id="PF07715">
    <property type="entry name" value="Plug"/>
    <property type="match status" value="1"/>
</dbReference>
<evidence type="ECO:0000259" key="15">
    <source>
        <dbReference type="Pfam" id="PF00593"/>
    </source>
</evidence>
<reference evidence="17 18" key="1">
    <citation type="submission" date="2020-07" db="EMBL/GenBank/DDBJ databases">
        <title>Genomic Encyclopedia of Type Strains, Phase IV (KMG-V): Genome sequencing to study the core and pangenomes of soil and plant-associated prokaryotes.</title>
        <authorList>
            <person name="Whitman W."/>
        </authorList>
    </citation>
    <scope>NUCLEOTIDE SEQUENCE [LARGE SCALE GENOMIC DNA]</scope>
    <source>
        <strain evidence="17 18">SAS40</strain>
    </source>
</reference>
<evidence type="ECO:0000256" key="7">
    <source>
        <dbReference type="ARBA" id="ARBA00023065"/>
    </source>
</evidence>
<dbReference type="SUPFAM" id="SSF56935">
    <property type="entry name" value="Porins"/>
    <property type="match status" value="1"/>
</dbReference>
<feature type="signal peptide" evidence="14">
    <location>
        <begin position="1"/>
        <end position="24"/>
    </location>
</feature>
<evidence type="ECO:0000256" key="6">
    <source>
        <dbReference type="ARBA" id="ARBA00022729"/>
    </source>
</evidence>
<evidence type="ECO:0000313" key="18">
    <source>
        <dbReference type="Proteomes" id="UP000542125"/>
    </source>
</evidence>
<feature type="chain" id="PRO_5031416653" evidence="14">
    <location>
        <begin position="25"/>
        <end position="629"/>
    </location>
</feature>
<keyword evidence="18" id="KW-1185">Reference proteome</keyword>
<keyword evidence="6 14" id="KW-0732">Signal</keyword>
<dbReference type="PANTHER" id="PTHR30069">
    <property type="entry name" value="TONB-DEPENDENT OUTER MEMBRANE RECEPTOR"/>
    <property type="match status" value="1"/>
</dbReference>
<keyword evidence="7" id="KW-0406">Ion transport</keyword>
<dbReference type="Pfam" id="PF00593">
    <property type="entry name" value="TonB_dep_Rec_b-barrel"/>
    <property type="match status" value="1"/>
</dbReference>
<evidence type="ECO:0000259" key="16">
    <source>
        <dbReference type="Pfam" id="PF07715"/>
    </source>
</evidence>
<dbReference type="GO" id="GO:0009279">
    <property type="term" value="C:cell outer membrane"/>
    <property type="evidence" value="ECO:0007669"/>
    <property type="project" value="UniProtKB-SubCell"/>
</dbReference>
<dbReference type="EMBL" id="JACBYR010000001">
    <property type="protein sequence ID" value="NYE80903.1"/>
    <property type="molecule type" value="Genomic_DNA"/>
</dbReference>
<evidence type="ECO:0000256" key="10">
    <source>
        <dbReference type="ARBA" id="ARBA00023170"/>
    </source>
</evidence>
<evidence type="ECO:0000256" key="4">
    <source>
        <dbReference type="ARBA" id="ARBA00022452"/>
    </source>
</evidence>
<dbReference type="AlphaFoldDB" id="A0A7Y9IQX0"/>
<accession>A0A7Y9IQX0</accession>
<evidence type="ECO:0000256" key="12">
    <source>
        <dbReference type="PROSITE-ProRule" id="PRU01360"/>
    </source>
</evidence>
<evidence type="ECO:0000256" key="9">
    <source>
        <dbReference type="ARBA" id="ARBA00023136"/>
    </source>
</evidence>
<dbReference type="GO" id="GO:0015889">
    <property type="term" value="P:cobalamin transport"/>
    <property type="evidence" value="ECO:0007669"/>
    <property type="project" value="TreeGrafter"/>
</dbReference>
<evidence type="ECO:0000256" key="2">
    <source>
        <dbReference type="ARBA" id="ARBA00009810"/>
    </source>
</evidence>
<keyword evidence="10" id="KW-0675">Receptor</keyword>
<evidence type="ECO:0000313" key="17">
    <source>
        <dbReference type="EMBL" id="NYE80903.1"/>
    </source>
</evidence>
<dbReference type="InterPro" id="IPR000531">
    <property type="entry name" value="Beta-barrel_TonB"/>
</dbReference>
<comment type="caution">
    <text evidence="17">The sequence shown here is derived from an EMBL/GenBank/DDBJ whole genome shotgun (WGS) entry which is preliminary data.</text>
</comment>
<dbReference type="Gene3D" id="2.40.170.20">
    <property type="entry name" value="TonB-dependent receptor, beta-barrel domain"/>
    <property type="match status" value="1"/>
</dbReference>
<dbReference type="PANTHER" id="PTHR30069:SF53">
    <property type="entry name" value="COLICIN I RECEPTOR-RELATED"/>
    <property type="match status" value="1"/>
</dbReference>